<dbReference type="SMART" id="SM00028">
    <property type="entry name" value="TPR"/>
    <property type="match status" value="3"/>
</dbReference>
<dbReference type="InterPro" id="IPR019734">
    <property type="entry name" value="TPR_rpt"/>
</dbReference>
<gene>
    <name evidence="3" type="ORF">SAMN06295987_10538</name>
</gene>
<sequence>MRTFRSILAVAALAVPAGASAAAPALLRPSAEESFPIGNAGPACEVQGTAMGDQRRSIFDRRWVILCADVSRAVGTAYTFRDKADVLQRVAAGRTDMLDCPAGSEAPGVQGLTCTDSKSGLEWRIYVQETERGTVAVEGLAAYDDALRLTLRSLVADRVVEGPISIANLGASDSLSLARARAENSDPGLLLGQGYRGNSAGSYAEAAEFFAAAPAILADTTQVGVVSHEAQIHEALVNRALQLSNLGAFGQARRNFAEAEEMGLRDPVQTRLARNYAAIDALNRGAPKEALEILSRDVPPFIAAATDDGALNIDRQTAASLNGAAGASLTALLGQPTRLSPQDRAAVIDAQALQLRGTALRLDGKPDEAREVLSQAYANAMKVQDGRIISITRLRAQIMSELALGYEAQGRYGEAESNLRGALELVETTYPDSASVHVVSARLAGFLARRGKADEALTIYRGVIADVERDQGVLVGMEHLMRPYFDLLAGEATQAPARVEELFTASQLLQQPGAAETLTQLSRQLEGGSDDAAGLYRRSLGISRELERTRVEIARLSAAQQPGESDAQLDALRARRDQLAGAQLEAMDALAKFPRYRAVAQRTASVEQLRASLKPGEGYFKLAQLAGSLYGVLITPTQARGWKVAMSAREAEDAVDTLRDSISLTINGVQSTYPFDIDTAVTLDKALLGPARSEIETLSHLIFEPAGAMLKLPINLLTDDARGVAAYHARVKAGGDEYDFTGIDWLGRDREVSTALSAASFRDARAAPRSVAKKEYLGLGNNVPLGPVSVRPGIRSGEGAAIDADCAWPLSTWNQPISPRELNEAASLLSGGTDLMTGANFTDEAIMARPDLGAFRIVHFATHGLVTAPRVGCPVRPALLTSFGDSRSDGLLSFREIFDLRLDADLVILSACDTAAGAGLEATREAGLATGGGEALDGLVRAFIAAGGRQVIASHWPAPDDFDATERLFNGFYKAKNASIGNALRASQTSLMDDPLTSHPYYWAGFAIVGDAARPVPAH</sequence>
<dbReference type="AlphaFoldDB" id="A0A1U6IA82"/>
<reference evidence="4" key="1">
    <citation type="submission" date="2017-02" db="EMBL/GenBank/DDBJ databases">
        <authorList>
            <person name="Varghese N."/>
            <person name="Submissions S."/>
        </authorList>
    </citation>
    <scope>NUCLEOTIDE SEQUENCE [LARGE SCALE GENOMIC DNA]</scope>
    <source>
        <strain evidence="4">SM117</strain>
    </source>
</reference>
<feature type="signal peptide" evidence="1">
    <location>
        <begin position="1"/>
        <end position="21"/>
    </location>
</feature>
<dbReference type="Proteomes" id="UP000190989">
    <property type="component" value="Unassembled WGS sequence"/>
</dbReference>
<dbReference type="InterPro" id="IPR011990">
    <property type="entry name" value="TPR-like_helical_dom_sf"/>
</dbReference>
<dbReference type="STRING" id="428990.SAMN06295987_10538"/>
<protein>
    <submittedName>
        <fullName evidence="3">CHAT domain-containing protein</fullName>
    </submittedName>
</protein>
<keyword evidence="4" id="KW-1185">Reference proteome</keyword>
<feature type="domain" description="CHAT" evidence="2">
    <location>
        <begin position="680"/>
        <end position="1011"/>
    </location>
</feature>
<dbReference type="SUPFAM" id="SSF48452">
    <property type="entry name" value="TPR-like"/>
    <property type="match status" value="2"/>
</dbReference>
<evidence type="ECO:0000313" key="3">
    <source>
        <dbReference type="EMBL" id="SLK04925.1"/>
    </source>
</evidence>
<evidence type="ECO:0000256" key="1">
    <source>
        <dbReference type="SAM" id="SignalP"/>
    </source>
</evidence>
<proteinExistence type="predicted"/>
<evidence type="ECO:0000313" key="4">
    <source>
        <dbReference type="Proteomes" id="UP000190989"/>
    </source>
</evidence>
<organism evidence="3 4">
    <name type="scientific">Novosphingobium mathurense</name>
    <dbReference type="NCBI Taxonomy" id="428990"/>
    <lineage>
        <taxon>Bacteria</taxon>
        <taxon>Pseudomonadati</taxon>
        <taxon>Pseudomonadota</taxon>
        <taxon>Alphaproteobacteria</taxon>
        <taxon>Sphingomonadales</taxon>
        <taxon>Sphingomonadaceae</taxon>
        <taxon>Novosphingobium</taxon>
    </lineage>
</organism>
<dbReference type="EMBL" id="FVZE01000005">
    <property type="protein sequence ID" value="SLK04925.1"/>
    <property type="molecule type" value="Genomic_DNA"/>
</dbReference>
<keyword evidence="1" id="KW-0732">Signal</keyword>
<dbReference type="InterPro" id="IPR024983">
    <property type="entry name" value="CHAT_dom"/>
</dbReference>
<name>A0A1U6IA82_9SPHN</name>
<accession>A0A1U6IA82</accession>
<dbReference type="Gene3D" id="1.25.40.10">
    <property type="entry name" value="Tetratricopeptide repeat domain"/>
    <property type="match status" value="2"/>
</dbReference>
<evidence type="ECO:0000259" key="2">
    <source>
        <dbReference type="Pfam" id="PF12770"/>
    </source>
</evidence>
<dbReference type="Pfam" id="PF12770">
    <property type="entry name" value="CHAT"/>
    <property type="match status" value="1"/>
</dbReference>
<feature type="chain" id="PRO_5012391663" evidence="1">
    <location>
        <begin position="22"/>
        <end position="1019"/>
    </location>
</feature>